<dbReference type="EMBL" id="JALNMJ010000019">
    <property type="protein sequence ID" value="MCK7614871.1"/>
    <property type="molecule type" value="Genomic_DNA"/>
</dbReference>
<proteinExistence type="inferred from homology"/>
<evidence type="ECO:0000313" key="5">
    <source>
        <dbReference type="Proteomes" id="UP001431221"/>
    </source>
</evidence>
<dbReference type="Gene3D" id="3.40.50.360">
    <property type="match status" value="1"/>
</dbReference>
<evidence type="ECO:0000256" key="1">
    <source>
        <dbReference type="ARBA" id="ARBA00006252"/>
    </source>
</evidence>
<organism evidence="4 5">
    <name type="scientific">Roseibium sediminicola</name>
    <dbReference type="NCBI Taxonomy" id="2933272"/>
    <lineage>
        <taxon>Bacteria</taxon>
        <taxon>Pseudomonadati</taxon>
        <taxon>Pseudomonadota</taxon>
        <taxon>Alphaproteobacteria</taxon>
        <taxon>Hyphomicrobiales</taxon>
        <taxon>Stappiaceae</taxon>
        <taxon>Roseibium</taxon>
    </lineage>
</organism>
<keyword evidence="2" id="KW-0560">Oxidoreductase</keyword>
<name>A0ABT0GZK5_9HYPH</name>
<dbReference type="InterPro" id="IPR051545">
    <property type="entry name" value="NAD(P)H_dehydrogenase_qn"/>
</dbReference>
<accession>A0ABT0GZK5</accession>
<feature type="domain" description="Flavodoxin-like fold" evidence="3">
    <location>
        <begin position="3"/>
        <end position="205"/>
    </location>
</feature>
<dbReference type="InterPro" id="IPR003680">
    <property type="entry name" value="Flavodoxin_fold"/>
</dbReference>
<evidence type="ECO:0000313" key="4">
    <source>
        <dbReference type="EMBL" id="MCK7614871.1"/>
    </source>
</evidence>
<dbReference type="Proteomes" id="UP001431221">
    <property type="component" value="Unassembled WGS sequence"/>
</dbReference>
<dbReference type="PANTHER" id="PTHR10204:SF34">
    <property type="entry name" value="NAD(P)H DEHYDROGENASE [QUINONE] 1 ISOFORM 1"/>
    <property type="match status" value="1"/>
</dbReference>
<protein>
    <submittedName>
        <fullName evidence="4">NAD(P)H-dependent oxidoreductase</fullName>
    </submittedName>
</protein>
<dbReference type="Pfam" id="PF02525">
    <property type="entry name" value="Flavodoxin_2"/>
    <property type="match status" value="1"/>
</dbReference>
<dbReference type="RefSeq" id="WP_248157691.1">
    <property type="nucleotide sequence ID" value="NZ_JALNMJ010000019.1"/>
</dbReference>
<dbReference type="InterPro" id="IPR029039">
    <property type="entry name" value="Flavoprotein-like_sf"/>
</dbReference>
<dbReference type="PANTHER" id="PTHR10204">
    <property type="entry name" value="NAD P H OXIDOREDUCTASE-RELATED"/>
    <property type="match status" value="1"/>
</dbReference>
<reference evidence="4" key="1">
    <citation type="submission" date="2022-04" db="EMBL/GenBank/DDBJ databases">
        <title>Roseibium sp. CAU 1639 isolated from mud.</title>
        <authorList>
            <person name="Kim W."/>
        </authorList>
    </citation>
    <scope>NUCLEOTIDE SEQUENCE</scope>
    <source>
        <strain evidence="4">CAU 1639</strain>
    </source>
</reference>
<evidence type="ECO:0000259" key="3">
    <source>
        <dbReference type="Pfam" id="PF02525"/>
    </source>
</evidence>
<sequence length="253" mass="28099">MTTTLIVLAHPAPTSFNAAWARASEEACRAFGDTVLMSDLYDLGFDPAERAVHYPQGVATDPFDVLKTQQAASETSALPQPVLNEVDKIRAADRIILHFPLWWFAPPAMLKGWCERVLVNGGLHDTDNRFDTGLFRGKSVLFCVTTGSKAAESAHNGKEGDVQMLLWPLAYTFRYLGFDVLRPHVVHGVHGYHKGAARDALQERLRGALMDQRELLENYAALPRLTFNADDEFEGGQLRNGAPVHSLFIRQDP</sequence>
<gene>
    <name evidence="4" type="ORF">M0H32_22090</name>
</gene>
<comment type="caution">
    <text evidence="4">The sequence shown here is derived from an EMBL/GenBank/DDBJ whole genome shotgun (WGS) entry which is preliminary data.</text>
</comment>
<comment type="similarity">
    <text evidence="1">Belongs to the NAD(P)H dehydrogenase (quinone) family.</text>
</comment>
<evidence type="ECO:0000256" key="2">
    <source>
        <dbReference type="ARBA" id="ARBA00023002"/>
    </source>
</evidence>
<dbReference type="SUPFAM" id="SSF52218">
    <property type="entry name" value="Flavoproteins"/>
    <property type="match status" value="1"/>
</dbReference>
<keyword evidence="5" id="KW-1185">Reference proteome</keyword>